<keyword evidence="2" id="KW-0812">Transmembrane</keyword>
<evidence type="ECO:0000313" key="5">
    <source>
        <dbReference type="EMBL" id="TFB23328.1"/>
    </source>
</evidence>
<accession>A0A4Y8IRM8</accession>
<dbReference type="RefSeq" id="WP_134339407.1">
    <property type="nucleotide sequence ID" value="NZ_SOPW01000004.1"/>
</dbReference>
<dbReference type="EMBL" id="SOPW01000004">
    <property type="protein sequence ID" value="TFB23328.1"/>
    <property type="molecule type" value="Genomic_DNA"/>
</dbReference>
<feature type="domain" description="DUF4179" evidence="3">
    <location>
        <begin position="48"/>
        <end position="138"/>
    </location>
</feature>
<dbReference type="OrthoDB" id="2725974at2"/>
<evidence type="ECO:0000256" key="1">
    <source>
        <dbReference type="SAM" id="Coils"/>
    </source>
</evidence>
<reference evidence="5 6" key="1">
    <citation type="submission" date="2019-03" db="EMBL/GenBank/DDBJ databases">
        <authorList>
            <person name="He R.-H."/>
        </authorList>
    </citation>
    <scope>NUCLEOTIDE SEQUENCE [LARGE SCALE GENOMIC DNA]</scope>
    <source>
        <strain evidence="6">SH 714</strain>
    </source>
</reference>
<dbReference type="Pfam" id="PF18705">
    <property type="entry name" value="DUF5643"/>
    <property type="match status" value="1"/>
</dbReference>
<comment type="caution">
    <text evidence="5">The sequence shown here is derived from an EMBL/GenBank/DDBJ whole genome shotgun (WGS) entry which is preliminary data.</text>
</comment>
<keyword evidence="2" id="KW-1133">Transmembrane helix</keyword>
<dbReference type="AlphaFoldDB" id="A0A4Y8IRM8"/>
<dbReference type="InterPro" id="IPR025436">
    <property type="entry name" value="DUF4179"/>
</dbReference>
<evidence type="ECO:0000313" key="6">
    <source>
        <dbReference type="Proteomes" id="UP000297975"/>
    </source>
</evidence>
<name>A0A4Y8IRM8_9BACI</name>
<evidence type="ECO:0000259" key="3">
    <source>
        <dbReference type="Pfam" id="PF13786"/>
    </source>
</evidence>
<dbReference type="Proteomes" id="UP000297975">
    <property type="component" value="Unassembled WGS sequence"/>
</dbReference>
<keyword evidence="6" id="KW-1185">Reference proteome</keyword>
<evidence type="ECO:0000259" key="4">
    <source>
        <dbReference type="Pfam" id="PF18705"/>
    </source>
</evidence>
<sequence length="431" mass="48922">MKDSVNRELENWKENYNNLDIDLDEIDHAIESGFSKAKGRPSRWKPFFMSALTAAAILLFSFVALVNFSSTFSEQVSKVSGLGELADLVSRDKGLQSAYEEGYAENIGVSERQGNFELTIDDVVKDQFGMVIFYTLKSEDPVSGLKLDEVELTTQQGEELPIGSSGMSFPGNSERKEYSSTIEYFFTEPIKSEKFVLNANISEHNQEFSIEFETKNNAKPVTYDINKTVSIEGQKIIVNSVTINPIRTSVEIQHVEGNNMKILNIDDFKLVDGKGEVWNGITNGTTKSGPNDEGLVTYYLQSNYFEKPQELYLEFSKAQAVPKGEGYMKFDVNNEKILFDPYNKFYDFEYDGHGSISLSMDKIDEYYSSPFTKFYDEDGNELDNNSSSHMSDDQNKIDTFKYVVGKVDGIIKAELSSYPHWIEEDVRIRIK</sequence>
<dbReference type="Gene3D" id="2.60.40.1630">
    <property type="entry name" value="bacillus anthracis domain"/>
    <property type="match status" value="1"/>
</dbReference>
<keyword evidence="2" id="KW-0472">Membrane</keyword>
<gene>
    <name evidence="5" type="ORF">E3U55_05790</name>
</gene>
<dbReference type="Pfam" id="PF13786">
    <property type="entry name" value="DUF4179"/>
    <property type="match status" value="1"/>
</dbReference>
<feature type="coiled-coil region" evidence="1">
    <location>
        <begin position="2"/>
        <end position="29"/>
    </location>
</feature>
<proteinExistence type="predicted"/>
<organism evidence="5 6">
    <name type="scientific">Filobacillus milosensis</name>
    <dbReference type="NCBI Taxonomy" id="94137"/>
    <lineage>
        <taxon>Bacteria</taxon>
        <taxon>Bacillati</taxon>
        <taxon>Bacillota</taxon>
        <taxon>Bacilli</taxon>
        <taxon>Bacillales</taxon>
        <taxon>Bacillaceae</taxon>
        <taxon>Filobacillus</taxon>
    </lineage>
</organism>
<protein>
    <submittedName>
        <fullName evidence="5">DUF4179 domain-containing protein</fullName>
    </submittedName>
</protein>
<evidence type="ECO:0000256" key="2">
    <source>
        <dbReference type="SAM" id="Phobius"/>
    </source>
</evidence>
<keyword evidence="1" id="KW-0175">Coiled coil</keyword>
<feature type="transmembrane region" description="Helical" evidence="2">
    <location>
        <begin position="47"/>
        <end position="68"/>
    </location>
</feature>
<dbReference type="InterPro" id="IPR040680">
    <property type="entry name" value="DUF5643"/>
</dbReference>
<feature type="domain" description="DUF5643" evidence="4">
    <location>
        <begin position="222"/>
        <end position="331"/>
    </location>
</feature>